<proteinExistence type="predicted"/>
<dbReference type="EMBL" id="ML179462">
    <property type="protein sequence ID" value="THU87144.1"/>
    <property type="molecule type" value="Genomic_DNA"/>
</dbReference>
<evidence type="ECO:0000313" key="3">
    <source>
        <dbReference type="Proteomes" id="UP000297245"/>
    </source>
</evidence>
<accession>A0A4S8LE13</accession>
<feature type="compositionally biased region" description="Basic and acidic residues" evidence="1">
    <location>
        <begin position="240"/>
        <end position="253"/>
    </location>
</feature>
<keyword evidence="3" id="KW-1185">Reference proteome</keyword>
<feature type="region of interest" description="Disordered" evidence="1">
    <location>
        <begin position="169"/>
        <end position="209"/>
    </location>
</feature>
<protein>
    <submittedName>
        <fullName evidence="2">Uncharacterized protein</fullName>
    </submittedName>
</protein>
<evidence type="ECO:0000313" key="2">
    <source>
        <dbReference type="EMBL" id="THU87144.1"/>
    </source>
</evidence>
<organism evidence="2 3">
    <name type="scientific">Dendrothele bispora (strain CBS 962.96)</name>
    <dbReference type="NCBI Taxonomy" id="1314807"/>
    <lineage>
        <taxon>Eukaryota</taxon>
        <taxon>Fungi</taxon>
        <taxon>Dikarya</taxon>
        <taxon>Basidiomycota</taxon>
        <taxon>Agaricomycotina</taxon>
        <taxon>Agaricomycetes</taxon>
        <taxon>Agaricomycetidae</taxon>
        <taxon>Agaricales</taxon>
        <taxon>Agaricales incertae sedis</taxon>
        <taxon>Dendrothele</taxon>
    </lineage>
</organism>
<reference evidence="2 3" key="1">
    <citation type="journal article" date="2019" name="Nat. Ecol. Evol.">
        <title>Megaphylogeny resolves global patterns of mushroom evolution.</title>
        <authorList>
            <person name="Varga T."/>
            <person name="Krizsan K."/>
            <person name="Foldi C."/>
            <person name="Dima B."/>
            <person name="Sanchez-Garcia M."/>
            <person name="Sanchez-Ramirez S."/>
            <person name="Szollosi G.J."/>
            <person name="Szarkandi J.G."/>
            <person name="Papp V."/>
            <person name="Albert L."/>
            <person name="Andreopoulos W."/>
            <person name="Angelini C."/>
            <person name="Antonin V."/>
            <person name="Barry K.W."/>
            <person name="Bougher N.L."/>
            <person name="Buchanan P."/>
            <person name="Buyck B."/>
            <person name="Bense V."/>
            <person name="Catcheside P."/>
            <person name="Chovatia M."/>
            <person name="Cooper J."/>
            <person name="Damon W."/>
            <person name="Desjardin D."/>
            <person name="Finy P."/>
            <person name="Geml J."/>
            <person name="Haridas S."/>
            <person name="Hughes K."/>
            <person name="Justo A."/>
            <person name="Karasinski D."/>
            <person name="Kautmanova I."/>
            <person name="Kiss B."/>
            <person name="Kocsube S."/>
            <person name="Kotiranta H."/>
            <person name="LaButti K.M."/>
            <person name="Lechner B.E."/>
            <person name="Liimatainen K."/>
            <person name="Lipzen A."/>
            <person name="Lukacs Z."/>
            <person name="Mihaltcheva S."/>
            <person name="Morgado L.N."/>
            <person name="Niskanen T."/>
            <person name="Noordeloos M.E."/>
            <person name="Ohm R.A."/>
            <person name="Ortiz-Santana B."/>
            <person name="Ovrebo C."/>
            <person name="Racz N."/>
            <person name="Riley R."/>
            <person name="Savchenko A."/>
            <person name="Shiryaev A."/>
            <person name="Soop K."/>
            <person name="Spirin V."/>
            <person name="Szebenyi C."/>
            <person name="Tomsovsky M."/>
            <person name="Tulloss R.E."/>
            <person name="Uehling J."/>
            <person name="Grigoriev I.V."/>
            <person name="Vagvolgyi C."/>
            <person name="Papp T."/>
            <person name="Martin F.M."/>
            <person name="Miettinen O."/>
            <person name="Hibbett D.S."/>
            <person name="Nagy L.G."/>
        </authorList>
    </citation>
    <scope>NUCLEOTIDE SEQUENCE [LARGE SCALE GENOMIC DNA]</scope>
    <source>
        <strain evidence="2 3">CBS 962.96</strain>
    </source>
</reference>
<evidence type="ECO:0000256" key="1">
    <source>
        <dbReference type="SAM" id="MobiDB-lite"/>
    </source>
</evidence>
<dbReference type="Proteomes" id="UP000297245">
    <property type="component" value="Unassembled WGS sequence"/>
</dbReference>
<name>A0A4S8LE13_DENBC</name>
<feature type="region of interest" description="Disordered" evidence="1">
    <location>
        <begin position="223"/>
        <end position="263"/>
    </location>
</feature>
<gene>
    <name evidence="2" type="ORF">K435DRAFT_804553</name>
</gene>
<dbReference type="AlphaFoldDB" id="A0A4S8LE13"/>
<sequence>MSQNPDPDLLQYADTLRLFNPLMDNPFGGQPSDPLRWFRFDLEDRASESALLMLILHLIPNLVENIRCKEDPACIHQVTISTDRTAGRLGSLSTIQSGNCGCSQVLFRLPRKHVPSVLQAWDRWQHRYDRDHRFMSLPLASPEPGSLPDPAHAYDDILARLKTRKNTPRVDLDSNGFPKSTIHPSIRAPKRSDRKDVISTKQARRSKYKAKTIEPEVIVISSDEDECSPSTSTHIRKRARPDLIERQAKRNEPEVTVISSDED</sequence>